<evidence type="ECO:0000259" key="2">
    <source>
        <dbReference type="PROSITE" id="PS50943"/>
    </source>
</evidence>
<dbReference type="GO" id="GO:0003677">
    <property type="term" value="F:DNA binding"/>
    <property type="evidence" value="ECO:0007669"/>
    <property type="project" value="UniProtKB-KW"/>
</dbReference>
<dbReference type="SMART" id="SM00530">
    <property type="entry name" value="HTH_XRE"/>
    <property type="match status" value="1"/>
</dbReference>
<evidence type="ECO:0000313" key="3">
    <source>
        <dbReference type="EMBL" id="SOU92585.1"/>
    </source>
</evidence>
<name>A0A2I2MFV3_9BACT</name>
<gene>
    <name evidence="3" type="ORF">LFTS_01212</name>
</gene>
<dbReference type="InterPro" id="IPR001387">
    <property type="entry name" value="Cro/C1-type_HTH"/>
</dbReference>
<dbReference type="InterPro" id="IPR013430">
    <property type="entry name" value="Toxin_antidote_HigA"/>
</dbReference>
<dbReference type="NCBIfam" id="TIGR02607">
    <property type="entry name" value="antidote_HigA"/>
    <property type="match status" value="1"/>
</dbReference>
<dbReference type="Pfam" id="PF01381">
    <property type="entry name" value="HTH_3"/>
    <property type="match status" value="1"/>
</dbReference>
<dbReference type="AlphaFoldDB" id="A0A2I2MFV3"/>
<organism evidence="3">
    <name type="scientific">Leptospirillum ferriphilum</name>
    <dbReference type="NCBI Taxonomy" id="178606"/>
    <lineage>
        <taxon>Bacteria</taxon>
        <taxon>Pseudomonadati</taxon>
        <taxon>Nitrospirota</taxon>
        <taxon>Nitrospiria</taxon>
        <taxon>Nitrospirales</taxon>
        <taxon>Nitrospiraceae</taxon>
        <taxon>Leptospirillum</taxon>
    </lineage>
</organism>
<dbReference type="RefSeq" id="WP_099590511.1">
    <property type="nucleotide sequence ID" value="NZ_OBMB01000001.1"/>
</dbReference>
<proteinExistence type="predicted"/>
<dbReference type="Gene3D" id="1.10.260.40">
    <property type="entry name" value="lambda repressor-like DNA-binding domains"/>
    <property type="match status" value="1"/>
</dbReference>
<dbReference type="InterPro" id="IPR010982">
    <property type="entry name" value="Lambda_DNA-bd_dom_sf"/>
</dbReference>
<evidence type="ECO:0000256" key="1">
    <source>
        <dbReference type="ARBA" id="ARBA00023125"/>
    </source>
</evidence>
<dbReference type="CDD" id="cd00093">
    <property type="entry name" value="HTH_XRE"/>
    <property type="match status" value="1"/>
</dbReference>
<protein>
    <submittedName>
        <fullName evidence="3">Addiction module antidote protein, HigA family</fullName>
    </submittedName>
</protein>
<dbReference type="EMBL" id="LT966316">
    <property type="protein sequence ID" value="SOU92585.1"/>
    <property type="molecule type" value="Genomic_DNA"/>
</dbReference>
<dbReference type="SUPFAM" id="SSF47413">
    <property type="entry name" value="lambda repressor-like DNA-binding domains"/>
    <property type="match status" value="1"/>
</dbReference>
<feature type="domain" description="HTH cro/C1-type" evidence="2">
    <location>
        <begin position="22"/>
        <end position="67"/>
    </location>
</feature>
<sequence>MSRMFDPAHPGEILREFIPEDMTVTETASRLGISRVALSRILNGKSGISAEMAIRIGLLTGTTPESWLDNQLKWDLWQDERQHSRPESDSS</sequence>
<keyword evidence="1" id="KW-0238">DNA-binding</keyword>
<reference evidence="3" key="1">
    <citation type="submission" date="2017-12" db="EMBL/GenBank/DDBJ databases">
        <authorList>
            <consortium name="SysMetEx"/>
        </authorList>
    </citation>
    <scope>NUCLEOTIDE SEQUENCE</scope>
    <source>
        <strain evidence="3">Pb_238</strain>
    </source>
</reference>
<accession>A0A2I2MFV3</accession>
<dbReference type="OrthoDB" id="5297543at2"/>
<dbReference type="PROSITE" id="PS50943">
    <property type="entry name" value="HTH_CROC1"/>
    <property type="match status" value="1"/>
</dbReference>
<dbReference type="PANTHER" id="PTHR36924:SF1">
    <property type="entry name" value="ANTITOXIN HIGA-1"/>
    <property type="match status" value="1"/>
</dbReference>
<dbReference type="PANTHER" id="PTHR36924">
    <property type="entry name" value="ANTITOXIN HIGA-1"/>
    <property type="match status" value="1"/>
</dbReference>